<dbReference type="InterPro" id="IPR012677">
    <property type="entry name" value="Nucleotide-bd_a/b_plait_sf"/>
</dbReference>
<gene>
    <name evidence="2" type="ORF">JX265_005759</name>
</gene>
<dbReference type="Gene3D" id="3.30.70.330">
    <property type="match status" value="1"/>
</dbReference>
<comment type="caution">
    <text evidence="2">The sequence shown here is derived from an EMBL/GenBank/DDBJ whole genome shotgun (WGS) entry which is preliminary data.</text>
</comment>
<feature type="compositionally biased region" description="Polar residues" evidence="1">
    <location>
        <begin position="12"/>
        <end position="33"/>
    </location>
</feature>
<dbReference type="GO" id="GO:0003676">
    <property type="term" value="F:nucleic acid binding"/>
    <property type="evidence" value="ECO:0007669"/>
    <property type="project" value="InterPro"/>
</dbReference>
<proteinExistence type="predicted"/>
<evidence type="ECO:0000313" key="2">
    <source>
        <dbReference type="EMBL" id="KAI1871773.1"/>
    </source>
</evidence>
<evidence type="ECO:0008006" key="4">
    <source>
        <dbReference type="Google" id="ProtNLM"/>
    </source>
</evidence>
<reference evidence="2" key="1">
    <citation type="submission" date="2021-03" db="EMBL/GenBank/DDBJ databases">
        <title>Revisited historic fungal species revealed as producer of novel bioactive compounds through whole genome sequencing and comparative genomics.</title>
        <authorList>
            <person name="Vignolle G.A."/>
            <person name="Hochenegger N."/>
            <person name="Mach R.L."/>
            <person name="Mach-Aigner A.R."/>
            <person name="Javad Rahimi M."/>
            <person name="Salim K.A."/>
            <person name="Chan C.M."/>
            <person name="Lim L.B.L."/>
            <person name="Cai F."/>
            <person name="Druzhinina I.S."/>
            <person name="U'Ren J.M."/>
            <person name="Derntl C."/>
        </authorList>
    </citation>
    <scope>NUCLEOTIDE SEQUENCE</scope>
    <source>
        <strain evidence="2">TUCIM 5799</strain>
    </source>
</reference>
<protein>
    <recommendedName>
        <fullName evidence="4">RRM domain-containing protein</fullName>
    </recommendedName>
</protein>
<name>A0A9P9WNE4_9PEZI</name>
<accession>A0A9P9WNE4</accession>
<feature type="compositionally biased region" description="Polar residues" evidence="1">
    <location>
        <begin position="43"/>
        <end position="55"/>
    </location>
</feature>
<dbReference type="Proteomes" id="UP000829685">
    <property type="component" value="Unassembled WGS sequence"/>
</dbReference>
<feature type="region of interest" description="Disordered" evidence="1">
    <location>
        <begin position="1"/>
        <end position="55"/>
    </location>
</feature>
<dbReference type="SUPFAM" id="SSF54928">
    <property type="entry name" value="RNA-binding domain, RBD"/>
    <property type="match status" value="1"/>
</dbReference>
<dbReference type="EMBL" id="JAFIMR010000012">
    <property type="protein sequence ID" value="KAI1871773.1"/>
    <property type="molecule type" value="Genomic_DNA"/>
</dbReference>
<evidence type="ECO:0000256" key="1">
    <source>
        <dbReference type="SAM" id="MobiDB-lite"/>
    </source>
</evidence>
<dbReference type="AlphaFoldDB" id="A0A9P9WNE4"/>
<sequence length="289" mass="32632">MDKHHVAAPICKTTTSTMNQNETSISTFGSESAPTPGVPTDTPPSSTMDISQSGSTIHEDCDIKEVIEFIRTMVICERQEDRDLVERRALRDSAYQGAHTARREAARHIEPSKNCAVFITNLAPDVQPWEIFDQLKNLDKVNFLSIMRPKKDRPNSAASVGFFTPEAARVMLWRTKQSSLMIRGQEALVRVDENCCPPREGLLGHTRVLIVEGKSCWACESALAHYLRLSGMYWQTDRCITTVLEDGSHQLEWRFCAYRHQAEKAYNIIKNELSDLVTVTFGRDPCVVE</sequence>
<dbReference type="CDD" id="cd00590">
    <property type="entry name" value="RRM_SF"/>
    <property type="match status" value="1"/>
</dbReference>
<organism evidence="2 3">
    <name type="scientific">Neoarthrinium moseri</name>
    <dbReference type="NCBI Taxonomy" id="1658444"/>
    <lineage>
        <taxon>Eukaryota</taxon>
        <taxon>Fungi</taxon>
        <taxon>Dikarya</taxon>
        <taxon>Ascomycota</taxon>
        <taxon>Pezizomycotina</taxon>
        <taxon>Sordariomycetes</taxon>
        <taxon>Xylariomycetidae</taxon>
        <taxon>Amphisphaeriales</taxon>
        <taxon>Apiosporaceae</taxon>
        <taxon>Neoarthrinium</taxon>
    </lineage>
</organism>
<evidence type="ECO:0000313" key="3">
    <source>
        <dbReference type="Proteomes" id="UP000829685"/>
    </source>
</evidence>
<dbReference type="InterPro" id="IPR035979">
    <property type="entry name" value="RBD_domain_sf"/>
</dbReference>
<keyword evidence="3" id="KW-1185">Reference proteome</keyword>